<dbReference type="PANTHER" id="PTHR34135">
    <property type="entry name" value="LYSOZYME"/>
    <property type="match status" value="1"/>
</dbReference>
<dbReference type="InterPro" id="IPR002053">
    <property type="entry name" value="Glyco_hydro_25"/>
</dbReference>
<evidence type="ECO:0000256" key="8">
    <source>
        <dbReference type="ARBA" id="ARBA00022801"/>
    </source>
</evidence>
<evidence type="ECO:0000256" key="9">
    <source>
        <dbReference type="ARBA" id="ARBA00023157"/>
    </source>
</evidence>
<dbReference type="PROSITE" id="PS51904">
    <property type="entry name" value="GLYCOSYL_HYDROL_F25_2"/>
    <property type="match status" value="1"/>
</dbReference>
<evidence type="ECO:0000256" key="2">
    <source>
        <dbReference type="ARBA" id="ARBA00004613"/>
    </source>
</evidence>
<comment type="catalytic activity">
    <reaction evidence="1">
        <text>Hydrolysis of (1-&gt;4)-beta-linkages between N-acetylmuramic acid and N-acetyl-D-glucosamine residues in a peptidoglycan and between N-acetyl-D-glucosamine residues in chitodextrins.</text>
        <dbReference type="EC" id="3.2.1.17"/>
    </reaction>
</comment>
<evidence type="ECO:0000256" key="10">
    <source>
        <dbReference type="ARBA" id="ARBA00023295"/>
    </source>
</evidence>
<evidence type="ECO:0000313" key="15">
    <source>
        <dbReference type="Proteomes" id="UP001303373"/>
    </source>
</evidence>
<evidence type="ECO:0000256" key="11">
    <source>
        <dbReference type="ARBA" id="ARBA00055588"/>
    </source>
</evidence>
<accession>A0AAQ3M414</accession>
<dbReference type="GO" id="GO:0016052">
    <property type="term" value="P:carbohydrate catabolic process"/>
    <property type="evidence" value="ECO:0007669"/>
    <property type="project" value="TreeGrafter"/>
</dbReference>
<evidence type="ECO:0000256" key="6">
    <source>
        <dbReference type="ARBA" id="ARBA00022529"/>
    </source>
</evidence>
<keyword evidence="9" id="KW-1015">Disulfide bond</keyword>
<comment type="similarity">
    <text evidence="3">Belongs to the glycosyl hydrolase 25 family.</text>
</comment>
<gene>
    <name evidence="14" type="ORF">R9X50_00375800</name>
</gene>
<dbReference type="Pfam" id="PF01183">
    <property type="entry name" value="Glyco_hydro_25"/>
    <property type="match status" value="1"/>
</dbReference>
<dbReference type="Gene3D" id="3.20.20.80">
    <property type="entry name" value="Glycosidases"/>
    <property type="match status" value="1"/>
</dbReference>
<evidence type="ECO:0000256" key="13">
    <source>
        <dbReference type="ARBA" id="ARBA00075474"/>
    </source>
</evidence>
<keyword evidence="7" id="KW-0081">Bacteriolytic enzyme</keyword>
<dbReference type="GO" id="GO:0003796">
    <property type="term" value="F:lysozyme activity"/>
    <property type="evidence" value="ECO:0007669"/>
    <property type="project" value="UniProtKB-EC"/>
</dbReference>
<evidence type="ECO:0000256" key="7">
    <source>
        <dbReference type="ARBA" id="ARBA00022638"/>
    </source>
</evidence>
<keyword evidence="6" id="KW-0929">Antimicrobial</keyword>
<dbReference type="SMART" id="SM00641">
    <property type="entry name" value="Glyco_25"/>
    <property type="match status" value="1"/>
</dbReference>
<keyword evidence="5" id="KW-0964">Secreted</keyword>
<dbReference type="EC" id="3.2.1.17" evidence="4"/>
<evidence type="ECO:0000256" key="12">
    <source>
        <dbReference type="ARBA" id="ARBA00073159"/>
    </source>
</evidence>
<dbReference type="GO" id="GO:0016998">
    <property type="term" value="P:cell wall macromolecule catabolic process"/>
    <property type="evidence" value="ECO:0007669"/>
    <property type="project" value="InterPro"/>
</dbReference>
<evidence type="ECO:0000256" key="1">
    <source>
        <dbReference type="ARBA" id="ARBA00000632"/>
    </source>
</evidence>
<dbReference type="SUPFAM" id="SSF51445">
    <property type="entry name" value="(Trans)glycosidases"/>
    <property type="match status" value="1"/>
</dbReference>
<evidence type="ECO:0000256" key="5">
    <source>
        <dbReference type="ARBA" id="ARBA00022525"/>
    </source>
</evidence>
<dbReference type="GO" id="GO:0042742">
    <property type="term" value="P:defense response to bacterium"/>
    <property type="evidence" value="ECO:0007669"/>
    <property type="project" value="UniProtKB-KW"/>
</dbReference>
<dbReference type="InterPro" id="IPR018077">
    <property type="entry name" value="Glyco_hydro_fam25_subgr"/>
</dbReference>
<keyword evidence="15" id="KW-1185">Reference proteome</keyword>
<name>A0AAQ3M414_9PEZI</name>
<evidence type="ECO:0000256" key="3">
    <source>
        <dbReference type="ARBA" id="ARBA00010646"/>
    </source>
</evidence>
<dbReference type="InterPro" id="IPR017853">
    <property type="entry name" value="GH"/>
</dbReference>
<dbReference type="EMBL" id="CP138584">
    <property type="protein sequence ID" value="WPH00924.1"/>
    <property type="molecule type" value="Genomic_DNA"/>
</dbReference>
<dbReference type="Proteomes" id="UP001303373">
    <property type="component" value="Chromosome 5"/>
</dbReference>
<dbReference type="PANTHER" id="PTHR34135:SF2">
    <property type="entry name" value="LYSOZYME"/>
    <property type="match status" value="1"/>
</dbReference>
<dbReference type="AlphaFoldDB" id="A0AAQ3M414"/>
<keyword evidence="8" id="KW-0378">Hydrolase</keyword>
<sequence>MQCDYEPVLDAHRETWVISWGDALYLEVENIYKIDVVCQLPTPAFYVLWNEKTTTNMKSITIASLFVALVSAASATPLEKRTTVAGFDISHYQSSVDFASAYSQGGLRFVFIKATEGTTYKDPSFSDHYTKATNAGFIRGGYHFAHGDESASAQAEYFLANGGGWSNDGKTLPGMLDLEGSCGSTNWVSWINEFSNTYHGKTGRWPIIYCSPSWWQECTGNSKSFANNSPLFIAHYASSVGTIPGGWSYYTFWQYADSNPYGGDSDRFNGDLTQLKKIATG</sequence>
<organism evidence="14 15">
    <name type="scientific">Acrodontium crateriforme</name>
    <dbReference type="NCBI Taxonomy" id="150365"/>
    <lineage>
        <taxon>Eukaryota</taxon>
        <taxon>Fungi</taxon>
        <taxon>Dikarya</taxon>
        <taxon>Ascomycota</taxon>
        <taxon>Pezizomycotina</taxon>
        <taxon>Dothideomycetes</taxon>
        <taxon>Dothideomycetidae</taxon>
        <taxon>Mycosphaerellales</taxon>
        <taxon>Teratosphaeriaceae</taxon>
        <taxon>Acrodontium</taxon>
    </lineage>
</organism>
<dbReference type="GO" id="GO:0009253">
    <property type="term" value="P:peptidoglycan catabolic process"/>
    <property type="evidence" value="ECO:0007669"/>
    <property type="project" value="InterPro"/>
</dbReference>
<proteinExistence type="inferred from homology"/>
<dbReference type="GO" id="GO:0031640">
    <property type="term" value="P:killing of cells of another organism"/>
    <property type="evidence" value="ECO:0007669"/>
    <property type="project" value="UniProtKB-KW"/>
</dbReference>
<comment type="subcellular location">
    <subcellularLocation>
        <location evidence="2">Secreted</location>
    </subcellularLocation>
</comment>
<comment type="function">
    <text evidence="11">This enzyme has both lysozyme (acetylmuramidase) and diacetylmuramidase activities.</text>
</comment>
<dbReference type="FunFam" id="3.20.20.80:FF:000060">
    <property type="entry name" value="Lysozyme M1"/>
    <property type="match status" value="1"/>
</dbReference>
<dbReference type="GO" id="GO:0005576">
    <property type="term" value="C:extracellular region"/>
    <property type="evidence" value="ECO:0007669"/>
    <property type="project" value="UniProtKB-SubCell"/>
</dbReference>
<protein>
    <recommendedName>
        <fullName evidence="12">N,O-diacetylmuramidase</fullName>
        <ecNumber evidence="4">3.2.1.17</ecNumber>
    </recommendedName>
    <alternativeName>
        <fullName evidence="13">Lysozyme CH</fullName>
    </alternativeName>
</protein>
<evidence type="ECO:0000313" key="14">
    <source>
        <dbReference type="EMBL" id="WPH00924.1"/>
    </source>
</evidence>
<keyword evidence="10" id="KW-0326">Glycosidase</keyword>
<reference evidence="14 15" key="1">
    <citation type="submission" date="2023-11" db="EMBL/GenBank/DDBJ databases">
        <title>An acidophilic fungus is an integral part of prey digestion in a carnivorous sundew plant.</title>
        <authorList>
            <person name="Tsai I.J."/>
        </authorList>
    </citation>
    <scope>NUCLEOTIDE SEQUENCE [LARGE SCALE GENOMIC DNA]</scope>
    <source>
        <strain evidence="14">169a</strain>
    </source>
</reference>
<evidence type="ECO:0000256" key="4">
    <source>
        <dbReference type="ARBA" id="ARBA00012732"/>
    </source>
</evidence>